<dbReference type="AlphaFoldDB" id="A0AAD4EYH1"/>
<gene>
    <name evidence="2" type="ORF">NEMBOFW57_006204</name>
</gene>
<evidence type="ECO:0000313" key="2">
    <source>
        <dbReference type="EMBL" id="KAG7289827.1"/>
    </source>
</evidence>
<feature type="region of interest" description="Disordered" evidence="1">
    <location>
        <begin position="94"/>
        <end position="154"/>
    </location>
</feature>
<sequence>MSGAVSMPELVDAEGEVDIRDTAKVDKDQPVPGHNDAFLLVPPLAAAENWAEYDSNTTSSTIAAGSSSADDAPTSLTTTGFSTRIEERIEILRRHRSQHHQRVSSTGNGRAGSGGETEVQRGRNARLADQLRERFHIRTRAHSPVGTDAPAGGS</sequence>
<keyword evidence="3" id="KW-1185">Reference proteome</keyword>
<name>A0AAD4EYH1_9PEZI</name>
<reference evidence="2" key="1">
    <citation type="submission" date="2023-02" db="EMBL/GenBank/DDBJ databases">
        <authorList>
            <person name="Palmer J.M."/>
        </authorList>
    </citation>
    <scope>NUCLEOTIDE SEQUENCE</scope>
    <source>
        <strain evidence="2">FW57</strain>
    </source>
</reference>
<dbReference type="EMBL" id="JAHCVI010000002">
    <property type="protein sequence ID" value="KAG7289827.1"/>
    <property type="molecule type" value="Genomic_DNA"/>
</dbReference>
<organism evidence="2 3">
    <name type="scientific">Staphylotrichum longicolle</name>
    <dbReference type="NCBI Taxonomy" id="669026"/>
    <lineage>
        <taxon>Eukaryota</taxon>
        <taxon>Fungi</taxon>
        <taxon>Dikarya</taxon>
        <taxon>Ascomycota</taxon>
        <taxon>Pezizomycotina</taxon>
        <taxon>Sordariomycetes</taxon>
        <taxon>Sordariomycetidae</taxon>
        <taxon>Sordariales</taxon>
        <taxon>Chaetomiaceae</taxon>
        <taxon>Staphylotrichum</taxon>
    </lineage>
</organism>
<accession>A0AAD4EYH1</accession>
<comment type="caution">
    <text evidence="2">The sequence shown here is derived from an EMBL/GenBank/DDBJ whole genome shotgun (WGS) entry which is preliminary data.</text>
</comment>
<evidence type="ECO:0000313" key="3">
    <source>
        <dbReference type="Proteomes" id="UP001197093"/>
    </source>
</evidence>
<protein>
    <submittedName>
        <fullName evidence="2">Uncharacterized protein</fullName>
    </submittedName>
</protein>
<feature type="region of interest" description="Disordered" evidence="1">
    <location>
        <begin position="54"/>
        <end position="80"/>
    </location>
</feature>
<feature type="region of interest" description="Disordered" evidence="1">
    <location>
        <begin position="1"/>
        <end position="36"/>
    </location>
</feature>
<feature type="compositionally biased region" description="Low complexity" evidence="1">
    <location>
        <begin position="55"/>
        <end position="75"/>
    </location>
</feature>
<evidence type="ECO:0000256" key="1">
    <source>
        <dbReference type="SAM" id="MobiDB-lite"/>
    </source>
</evidence>
<dbReference type="Proteomes" id="UP001197093">
    <property type="component" value="Unassembled WGS sequence"/>
</dbReference>
<proteinExistence type="predicted"/>
<feature type="compositionally biased region" description="Basic and acidic residues" evidence="1">
    <location>
        <begin position="17"/>
        <end position="29"/>
    </location>
</feature>